<feature type="compositionally biased region" description="Basic residues" evidence="6">
    <location>
        <begin position="95"/>
        <end position="104"/>
    </location>
</feature>
<dbReference type="CDD" id="cd14703">
    <property type="entry name" value="bZIP_plant_RF2"/>
    <property type="match status" value="1"/>
</dbReference>
<dbReference type="PANTHER" id="PTHR13690:SF112">
    <property type="entry name" value="TRANSCRIPTION FACTOR RF2A-LIKE"/>
    <property type="match status" value="1"/>
</dbReference>
<dbReference type="PANTHER" id="PTHR13690">
    <property type="entry name" value="TRANSCRIPTION FACTOR POSF21-RELATED"/>
    <property type="match status" value="1"/>
</dbReference>
<dbReference type="EMBL" id="JAUESC010000002">
    <property type="protein sequence ID" value="KAK0606356.1"/>
    <property type="molecule type" value="Genomic_DNA"/>
</dbReference>
<evidence type="ECO:0000313" key="7">
    <source>
        <dbReference type="EMBL" id="KAK0606356.1"/>
    </source>
</evidence>
<keyword evidence="3" id="KW-0238">DNA-binding</keyword>
<evidence type="ECO:0000313" key="8">
    <source>
        <dbReference type="Proteomes" id="UP001168877"/>
    </source>
</evidence>
<reference evidence="7" key="1">
    <citation type="journal article" date="2022" name="Plant J.">
        <title>Strategies of tolerance reflected in two North American maple genomes.</title>
        <authorList>
            <person name="McEvoy S.L."/>
            <person name="Sezen U.U."/>
            <person name="Trouern-Trend A."/>
            <person name="McMahon S.M."/>
            <person name="Schaberg P.G."/>
            <person name="Yang J."/>
            <person name="Wegrzyn J.L."/>
            <person name="Swenson N.G."/>
        </authorList>
    </citation>
    <scope>NUCLEOTIDE SEQUENCE</scope>
    <source>
        <strain evidence="7">NS2018</strain>
    </source>
</reference>
<feature type="compositionally biased region" description="Polar residues" evidence="6">
    <location>
        <begin position="121"/>
        <end position="136"/>
    </location>
</feature>
<gene>
    <name evidence="7" type="ORF">LWI29_036845</name>
</gene>
<evidence type="ECO:0000256" key="3">
    <source>
        <dbReference type="ARBA" id="ARBA00023125"/>
    </source>
</evidence>
<evidence type="ECO:0000256" key="4">
    <source>
        <dbReference type="ARBA" id="ARBA00023163"/>
    </source>
</evidence>
<dbReference type="AlphaFoldDB" id="A0AA39W8D1"/>
<accession>A0AA39W8D1</accession>
<dbReference type="GO" id="GO:0003700">
    <property type="term" value="F:DNA-binding transcription factor activity"/>
    <property type="evidence" value="ECO:0007669"/>
    <property type="project" value="InterPro"/>
</dbReference>
<evidence type="ECO:0000256" key="6">
    <source>
        <dbReference type="SAM" id="MobiDB-lite"/>
    </source>
</evidence>
<dbReference type="Proteomes" id="UP001168877">
    <property type="component" value="Unassembled WGS sequence"/>
</dbReference>
<feature type="compositionally biased region" description="Polar residues" evidence="6">
    <location>
        <begin position="77"/>
        <end position="89"/>
    </location>
</feature>
<dbReference type="GO" id="GO:0005634">
    <property type="term" value="C:nucleus"/>
    <property type="evidence" value="ECO:0007669"/>
    <property type="project" value="UniProtKB-SubCell"/>
</dbReference>
<keyword evidence="8" id="KW-1185">Reference proteome</keyword>
<sequence>MPSDVLVSGSENWASQKPIQLVKRQFEWKSKDGKDNVEEIGDDLVSFYLNLENIDTLNSSRKANGGESSDKEAGNRANITSMGFQFQRTSSSVPRGRRGGRKRSAAGGVIDPTGEHCRSVSMDNAATKKTQQTRVDQLSPDEKLAKLSGKFNEAELKKVLADDKLAQIALSDPKLVKRILANSESAARSKLNRVKQVAELEQKIQTKETELAEISANATTNQISIESGEITRISSKSEEICLTSSNLEEICTISSELEEICVISFDWEEITQIFSKLEKVWRISSNFWRSSARSPLEIKGDLLDLLLFGGDSDLLHPFGGGCWSRLGLRFQQSNRGSAPEGTEMKKWEY</sequence>
<proteinExistence type="predicted"/>
<keyword evidence="4" id="KW-0804">Transcription</keyword>
<evidence type="ECO:0000256" key="1">
    <source>
        <dbReference type="ARBA" id="ARBA00004123"/>
    </source>
</evidence>
<reference evidence="7" key="2">
    <citation type="submission" date="2023-06" db="EMBL/GenBank/DDBJ databases">
        <authorList>
            <person name="Swenson N.G."/>
            <person name="Wegrzyn J.L."/>
            <person name="Mcevoy S.L."/>
        </authorList>
    </citation>
    <scope>NUCLEOTIDE SEQUENCE</scope>
    <source>
        <strain evidence="7">NS2018</strain>
        <tissue evidence="7">Leaf</tissue>
    </source>
</reference>
<dbReference type="GO" id="GO:0003677">
    <property type="term" value="F:DNA binding"/>
    <property type="evidence" value="ECO:0007669"/>
    <property type="project" value="UniProtKB-KW"/>
</dbReference>
<protein>
    <submittedName>
        <fullName evidence="7">Uncharacterized protein</fullName>
    </submittedName>
</protein>
<evidence type="ECO:0000256" key="5">
    <source>
        <dbReference type="ARBA" id="ARBA00023242"/>
    </source>
</evidence>
<keyword evidence="2" id="KW-0805">Transcription regulation</keyword>
<evidence type="ECO:0000256" key="2">
    <source>
        <dbReference type="ARBA" id="ARBA00023015"/>
    </source>
</evidence>
<comment type="caution">
    <text evidence="7">The sequence shown here is derived from an EMBL/GenBank/DDBJ whole genome shotgun (WGS) entry which is preliminary data.</text>
</comment>
<comment type="subcellular location">
    <subcellularLocation>
        <location evidence="1">Nucleus</location>
    </subcellularLocation>
</comment>
<name>A0AA39W8D1_ACESA</name>
<dbReference type="InterPro" id="IPR044759">
    <property type="entry name" value="bZIP_RF2"/>
</dbReference>
<keyword evidence="5" id="KW-0539">Nucleus</keyword>
<organism evidence="7 8">
    <name type="scientific">Acer saccharum</name>
    <name type="common">Sugar maple</name>
    <dbReference type="NCBI Taxonomy" id="4024"/>
    <lineage>
        <taxon>Eukaryota</taxon>
        <taxon>Viridiplantae</taxon>
        <taxon>Streptophyta</taxon>
        <taxon>Embryophyta</taxon>
        <taxon>Tracheophyta</taxon>
        <taxon>Spermatophyta</taxon>
        <taxon>Magnoliopsida</taxon>
        <taxon>eudicotyledons</taxon>
        <taxon>Gunneridae</taxon>
        <taxon>Pentapetalae</taxon>
        <taxon>rosids</taxon>
        <taxon>malvids</taxon>
        <taxon>Sapindales</taxon>
        <taxon>Sapindaceae</taxon>
        <taxon>Hippocastanoideae</taxon>
        <taxon>Acereae</taxon>
        <taxon>Acer</taxon>
    </lineage>
</organism>
<feature type="region of interest" description="Disordered" evidence="6">
    <location>
        <begin position="58"/>
        <end position="141"/>
    </location>
</feature>